<evidence type="ECO:0000256" key="7">
    <source>
        <dbReference type="SAM" id="Phobius"/>
    </source>
</evidence>
<feature type="compositionally biased region" description="Basic and acidic residues" evidence="6">
    <location>
        <begin position="509"/>
        <end position="525"/>
    </location>
</feature>
<feature type="transmembrane region" description="Helical" evidence="7">
    <location>
        <begin position="238"/>
        <end position="260"/>
    </location>
</feature>
<dbReference type="RefSeq" id="XP_014680666.1">
    <property type="nucleotide sequence ID" value="XM_014825180.1"/>
</dbReference>
<keyword evidence="5 7" id="KW-0472">Membrane</keyword>
<evidence type="ECO:0000313" key="8">
    <source>
        <dbReference type="Proteomes" id="UP000695022"/>
    </source>
</evidence>
<evidence type="ECO:0000256" key="3">
    <source>
        <dbReference type="ARBA" id="ARBA00022692"/>
    </source>
</evidence>
<proteinExistence type="inferred from homology"/>
<evidence type="ECO:0000256" key="4">
    <source>
        <dbReference type="ARBA" id="ARBA00022989"/>
    </source>
</evidence>
<protein>
    <submittedName>
        <fullName evidence="9">Protein unc-93 homolog A-like</fullName>
    </submittedName>
</protein>
<feature type="transmembrane region" description="Helical" evidence="7">
    <location>
        <begin position="448"/>
        <end position="465"/>
    </location>
</feature>
<evidence type="ECO:0000256" key="1">
    <source>
        <dbReference type="ARBA" id="ARBA00004141"/>
    </source>
</evidence>
<reference evidence="9" key="1">
    <citation type="submission" date="2025-08" db="UniProtKB">
        <authorList>
            <consortium name="RefSeq"/>
        </authorList>
    </citation>
    <scope>IDENTIFICATION</scope>
</reference>
<feature type="transmembrane region" description="Helical" evidence="7">
    <location>
        <begin position="104"/>
        <end position="122"/>
    </location>
</feature>
<keyword evidence="4 7" id="KW-1133">Transmembrane helix</keyword>
<dbReference type="SUPFAM" id="SSF103473">
    <property type="entry name" value="MFS general substrate transporter"/>
    <property type="match status" value="1"/>
</dbReference>
<dbReference type="InterPro" id="IPR036259">
    <property type="entry name" value="MFS_trans_sf"/>
</dbReference>
<organism evidence="8 9">
    <name type="scientific">Priapulus caudatus</name>
    <name type="common">Priapulid worm</name>
    <dbReference type="NCBI Taxonomy" id="37621"/>
    <lineage>
        <taxon>Eukaryota</taxon>
        <taxon>Metazoa</taxon>
        <taxon>Ecdysozoa</taxon>
        <taxon>Scalidophora</taxon>
        <taxon>Priapulida</taxon>
        <taxon>Priapulimorpha</taxon>
        <taxon>Priapulimorphida</taxon>
        <taxon>Priapulidae</taxon>
        <taxon>Priapulus</taxon>
    </lineage>
</organism>
<dbReference type="PANTHER" id="PTHR19444">
    <property type="entry name" value="UNC-93 RELATED"/>
    <property type="match status" value="1"/>
</dbReference>
<dbReference type="InterPro" id="IPR010291">
    <property type="entry name" value="Ion_channel_UNC-93"/>
</dbReference>
<evidence type="ECO:0000256" key="6">
    <source>
        <dbReference type="SAM" id="MobiDB-lite"/>
    </source>
</evidence>
<dbReference type="GeneID" id="106820678"/>
<feature type="transmembrane region" description="Helical" evidence="7">
    <location>
        <begin position="169"/>
        <end position="189"/>
    </location>
</feature>
<feature type="transmembrane region" description="Helical" evidence="7">
    <location>
        <begin position="386"/>
        <end position="403"/>
    </location>
</feature>
<feature type="transmembrane region" description="Helical" evidence="7">
    <location>
        <begin position="42"/>
        <end position="63"/>
    </location>
</feature>
<keyword evidence="3 7" id="KW-0812">Transmembrane</keyword>
<gene>
    <name evidence="9" type="primary">LOC106820678</name>
</gene>
<evidence type="ECO:0000256" key="2">
    <source>
        <dbReference type="ARBA" id="ARBA00009172"/>
    </source>
</evidence>
<evidence type="ECO:0000313" key="9">
    <source>
        <dbReference type="RefSeq" id="XP_014680666.1"/>
    </source>
</evidence>
<keyword evidence="8" id="KW-1185">Reference proteome</keyword>
<feature type="region of interest" description="Disordered" evidence="6">
    <location>
        <begin position="494"/>
        <end position="525"/>
    </location>
</feature>
<comment type="subcellular location">
    <subcellularLocation>
        <location evidence="1">Membrane</location>
        <topology evidence="1">Multi-pass membrane protein</topology>
    </subcellularLocation>
</comment>
<dbReference type="Pfam" id="PF05978">
    <property type="entry name" value="UNC-93"/>
    <property type="match status" value="1"/>
</dbReference>
<dbReference type="InterPro" id="IPR051951">
    <property type="entry name" value="UNC-93_regulatory"/>
</dbReference>
<feature type="transmembrane region" description="Helical" evidence="7">
    <location>
        <begin position="358"/>
        <end position="380"/>
    </location>
</feature>
<dbReference type="Gene3D" id="1.20.1250.20">
    <property type="entry name" value="MFS general substrate transporter like domains"/>
    <property type="match status" value="2"/>
</dbReference>
<accession>A0ABM1F895</accession>
<evidence type="ECO:0000256" key="5">
    <source>
        <dbReference type="ARBA" id="ARBA00023136"/>
    </source>
</evidence>
<dbReference type="Proteomes" id="UP000695022">
    <property type="component" value="Unplaced"/>
</dbReference>
<feature type="transmembrane region" description="Helical" evidence="7">
    <location>
        <begin position="128"/>
        <end position="148"/>
    </location>
</feature>
<feature type="transmembrane region" description="Helical" evidence="7">
    <location>
        <begin position="326"/>
        <end position="346"/>
    </location>
</feature>
<name>A0ABM1F895_PRICU</name>
<sequence length="525" mass="58740">MPEKLSKMNKEASIAHQKMRPEGIYHVDEIDDRSRRKLRLKIIKNLLIVGFAFMLLFTAYLAVQNLQSSLNAEAGLGTASLSVIYIGLILSCLFVPVPLMDMLGCKWTICLSILCYSPYMAANFYASWWTLMPTAFILGVGGAPLWAAKCTYLSQIASDYADLTKQSREAVISMFFGVFFMFFQSGQIWGNLISASIFKTDIVDRDVDEEEITDCGVHFCPDHVLNNTNLERPHDNQVYLLFGIYTGCSLAAAAVVAIFFDQLEQDVTRMSKTSGFKLDFSLLPDTFKHLRHLNQLLLIPLTIYSGIEEAFAAAEFTKAYITCSWGIHMVGYIMISYGVVDALWSLCGGQLTKFTGRIPMFVLGTVVHAAAILTMFLWQPHPDEKAVYFIIVIAWAIGDGVWQTQINSLYGSLFVEQKAAFSNYRLWESLGFVIAFACEQYLCTRPKLWMTLGWLTAGMILYGIVEFRNRNRTAGDSASAQPDVENVPLASIHQKEMGDKKAQNGSDNPKCEGDTLTEATKDEET</sequence>
<feature type="transmembrane region" description="Helical" evidence="7">
    <location>
        <begin position="75"/>
        <end position="97"/>
    </location>
</feature>
<comment type="similarity">
    <text evidence="2">Belongs to the unc-93 family.</text>
</comment>
<dbReference type="PANTHER" id="PTHR19444:SF13">
    <property type="entry name" value="PROTEIN UNC-93 HOMOLOG A"/>
    <property type="match status" value="1"/>
</dbReference>